<evidence type="ECO:0000256" key="3">
    <source>
        <dbReference type="ARBA" id="ARBA00022475"/>
    </source>
</evidence>
<dbReference type="PROSITE" id="PS50928">
    <property type="entry name" value="ABC_TM1"/>
    <property type="match status" value="1"/>
</dbReference>
<dbReference type="RefSeq" id="WP_181655750.1">
    <property type="nucleotide sequence ID" value="NZ_JACEHE010000001.1"/>
</dbReference>
<dbReference type="GO" id="GO:0005886">
    <property type="term" value="C:plasma membrane"/>
    <property type="evidence" value="ECO:0007669"/>
    <property type="project" value="UniProtKB-SubCell"/>
</dbReference>
<evidence type="ECO:0000256" key="2">
    <source>
        <dbReference type="ARBA" id="ARBA00022448"/>
    </source>
</evidence>
<evidence type="ECO:0000259" key="9">
    <source>
        <dbReference type="PROSITE" id="PS50928"/>
    </source>
</evidence>
<feature type="transmembrane region" description="Helical" evidence="7">
    <location>
        <begin position="221"/>
        <end position="240"/>
    </location>
</feature>
<evidence type="ECO:0000256" key="5">
    <source>
        <dbReference type="ARBA" id="ARBA00022989"/>
    </source>
</evidence>
<dbReference type="AlphaFoldDB" id="A0A7W0DGZ9"/>
<evidence type="ECO:0000256" key="8">
    <source>
        <dbReference type="SAM" id="MobiDB-lite"/>
    </source>
</evidence>
<feature type="transmembrane region" description="Helical" evidence="7">
    <location>
        <begin position="261"/>
        <end position="282"/>
    </location>
</feature>
<dbReference type="InterPro" id="IPR050809">
    <property type="entry name" value="UgpAE/MalFG_permease"/>
</dbReference>
<evidence type="ECO:0000256" key="4">
    <source>
        <dbReference type="ARBA" id="ARBA00022692"/>
    </source>
</evidence>
<dbReference type="PANTHER" id="PTHR43227:SF11">
    <property type="entry name" value="BLL4140 PROTEIN"/>
    <property type="match status" value="1"/>
</dbReference>
<dbReference type="Pfam" id="PF00528">
    <property type="entry name" value="BPD_transp_1"/>
    <property type="match status" value="1"/>
</dbReference>
<comment type="subcellular location">
    <subcellularLocation>
        <location evidence="1 7">Cell membrane</location>
        <topology evidence="1 7">Multi-pass membrane protein</topology>
    </subcellularLocation>
</comment>
<feature type="domain" description="ABC transmembrane type-1" evidence="9">
    <location>
        <begin position="121"/>
        <end position="335"/>
    </location>
</feature>
<keyword evidence="2 7" id="KW-0813">Transport</keyword>
<proteinExistence type="inferred from homology"/>
<evidence type="ECO:0000313" key="11">
    <source>
        <dbReference type="Proteomes" id="UP000545761"/>
    </source>
</evidence>
<dbReference type="EMBL" id="JACEHE010000001">
    <property type="protein sequence ID" value="MBA2944845.1"/>
    <property type="molecule type" value="Genomic_DNA"/>
</dbReference>
<keyword evidence="4 7" id="KW-0812">Transmembrane</keyword>
<evidence type="ECO:0000256" key="7">
    <source>
        <dbReference type="RuleBase" id="RU363032"/>
    </source>
</evidence>
<keyword evidence="5 7" id="KW-1133">Transmembrane helix</keyword>
<feature type="transmembrane region" description="Helical" evidence="7">
    <location>
        <begin position="167"/>
        <end position="191"/>
    </location>
</feature>
<comment type="caution">
    <text evidence="10">The sequence shown here is derived from an EMBL/GenBank/DDBJ whole genome shotgun (WGS) entry which is preliminary data.</text>
</comment>
<organism evidence="10 11">
    <name type="scientific">Streptomyces himalayensis subsp. himalayensis</name>
    <dbReference type="NCBI Taxonomy" id="2756131"/>
    <lineage>
        <taxon>Bacteria</taxon>
        <taxon>Bacillati</taxon>
        <taxon>Actinomycetota</taxon>
        <taxon>Actinomycetes</taxon>
        <taxon>Kitasatosporales</taxon>
        <taxon>Streptomycetaceae</taxon>
        <taxon>Streptomyces</taxon>
        <taxon>Streptomyces himalayensis</taxon>
    </lineage>
</organism>
<evidence type="ECO:0000256" key="6">
    <source>
        <dbReference type="ARBA" id="ARBA00023136"/>
    </source>
</evidence>
<dbReference type="Proteomes" id="UP000545761">
    <property type="component" value="Unassembled WGS sequence"/>
</dbReference>
<accession>A0A7W0DGZ9</accession>
<gene>
    <name evidence="10" type="ORF">H1D24_03135</name>
</gene>
<feature type="transmembrane region" description="Helical" evidence="7">
    <location>
        <begin position="56"/>
        <end position="75"/>
    </location>
</feature>
<reference evidence="10 11" key="1">
    <citation type="submission" date="2020-07" db="EMBL/GenBank/DDBJ databases">
        <title>Streptomyces isolated from Indian soil.</title>
        <authorList>
            <person name="Mandal S."/>
            <person name="Maiti P.K."/>
        </authorList>
    </citation>
    <scope>NUCLEOTIDE SEQUENCE [LARGE SCALE GENOMIC DNA]</scope>
    <source>
        <strain evidence="10 11">PSKA28</strain>
    </source>
</reference>
<dbReference type="CDD" id="cd06261">
    <property type="entry name" value="TM_PBP2"/>
    <property type="match status" value="1"/>
</dbReference>
<dbReference type="InterPro" id="IPR035906">
    <property type="entry name" value="MetI-like_sf"/>
</dbReference>
<sequence>MALQAERPPRPAGTRGGREPQQPRRFQGFRLSRRTRTAARLGSLTWRTRLRRDRTLILMTLPAVVLLLVFNYVPLLGNVVAFQDYNPYISTNGVTAIFNSPWVAFEQFEKMFNDSNFWGAFENTLVLFFIQLVLFFPVPIVLALVINSVIRPRVRALSQAILYLPHFFSWVLVVTVFQQMFGGAGLIAQILEDHGISGFDLMTNAGIFKYLVTSEMIWKDAGWGIIVFLAALASVSPDLYEASAMDGANRWRRMWHVTLPALRPVIALLLVLRVGDALTVGFEQLLLQRDAVGAGASEVLDTYVWNVGIQNGDFSYAAAVGLVKGVIGVCLVLAANKFAHLLGEQGVYKK</sequence>
<protein>
    <submittedName>
        <fullName evidence="10">Sugar ABC transporter permease</fullName>
    </submittedName>
</protein>
<dbReference type="PANTHER" id="PTHR43227">
    <property type="entry name" value="BLL4140 PROTEIN"/>
    <property type="match status" value="1"/>
</dbReference>
<evidence type="ECO:0000313" key="10">
    <source>
        <dbReference type="EMBL" id="MBA2944845.1"/>
    </source>
</evidence>
<feature type="transmembrane region" description="Helical" evidence="7">
    <location>
        <begin position="125"/>
        <end position="146"/>
    </location>
</feature>
<name>A0A7W0DGZ9_9ACTN</name>
<keyword evidence="3" id="KW-1003">Cell membrane</keyword>
<dbReference type="InterPro" id="IPR000515">
    <property type="entry name" value="MetI-like"/>
</dbReference>
<comment type="similarity">
    <text evidence="7">Belongs to the binding-protein-dependent transport system permease family.</text>
</comment>
<dbReference type="GO" id="GO:0055085">
    <property type="term" value="P:transmembrane transport"/>
    <property type="evidence" value="ECO:0007669"/>
    <property type="project" value="InterPro"/>
</dbReference>
<dbReference type="Gene3D" id="1.10.3720.10">
    <property type="entry name" value="MetI-like"/>
    <property type="match status" value="1"/>
</dbReference>
<feature type="transmembrane region" description="Helical" evidence="7">
    <location>
        <begin position="314"/>
        <end position="335"/>
    </location>
</feature>
<keyword evidence="6 7" id="KW-0472">Membrane</keyword>
<evidence type="ECO:0000256" key="1">
    <source>
        <dbReference type="ARBA" id="ARBA00004651"/>
    </source>
</evidence>
<feature type="region of interest" description="Disordered" evidence="8">
    <location>
        <begin position="1"/>
        <end position="24"/>
    </location>
</feature>
<dbReference type="SUPFAM" id="SSF161098">
    <property type="entry name" value="MetI-like"/>
    <property type="match status" value="1"/>
</dbReference>